<evidence type="ECO:0000256" key="4">
    <source>
        <dbReference type="ARBA" id="ARBA00022776"/>
    </source>
</evidence>
<sequence>MEQKGASPLPICSSGFHRKPYVKIRFEDLKQGKNKPRERVKKRKSRLFDLFSSVSIHSNNSEAEREESPIANAVEEDFTDLGSVESFQDGLVSMNVVSSSPIQESVLPTCGYSNCASQISPATVVELLTTQKYSSSISEFIIIDCRYDYEFEGGHIKGALNLSRKALIKKFYERARMSIQASVDNPKYKGKRRAVIFHCEFSQHRGPELARFFRSLDRQANAHRYPHLDVEEVHVMKGGYKAFFNNPEYRKHCRPCGYVQMLDEKFKDLCLQRKNHHSFRDQARKRERAKRGSRRSLSSTNALFEDEPSPSSPARSAGPNTDGSNSSLQLPISQTFDLKSMSSTLEDHNHSNHLHHLHHLHPQKWRKNKRRASFSPGCRRSTNFGFPTSSTSCRAPFSHSAHVTPRNRNRSMSLGGLGGLGGLRGLGGLGGSRSAAVTPRASTNVRDAKELLRQRANSMTNGPAVMSHLESPVALAPAPHYHSVLTSSFNDSNVCTRTNSPTSSPVSPTRMITPLESGTTVKIWPPVLPLDTNR</sequence>
<dbReference type="GO" id="GO:0000086">
    <property type="term" value="P:G2/M transition of mitotic cell cycle"/>
    <property type="evidence" value="ECO:0007669"/>
    <property type="project" value="TreeGrafter"/>
</dbReference>
<dbReference type="PANTHER" id="PTHR10828:SF17">
    <property type="entry name" value="PROTEIN-TYROSINE-PHOSPHATASE"/>
    <property type="match status" value="1"/>
</dbReference>
<dbReference type="InterPro" id="IPR036873">
    <property type="entry name" value="Rhodanese-like_dom_sf"/>
</dbReference>
<organism evidence="11">
    <name type="scientific">Amorphochlora amoebiformis</name>
    <dbReference type="NCBI Taxonomy" id="1561963"/>
    <lineage>
        <taxon>Eukaryota</taxon>
        <taxon>Sar</taxon>
        <taxon>Rhizaria</taxon>
        <taxon>Cercozoa</taxon>
        <taxon>Chlorarachniophyceae</taxon>
        <taxon>Amorphochlora</taxon>
    </lineage>
</organism>
<evidence type="ECO:0000256" key="1">
    <source>
        <dbReference type="ARBA" id="ARBA00011065"/>
    </source>
</evidence>
<evidence type="ECO:0000256" key="3">
    <source>
        <dbReference type="ARBA" id="ARBA00022618"/>
    </source>
</evidence>
<dbReference type="InterPro" id="IPR000751">
    <property type="entry name" value="MPI_Phosphatase"/>
</dbReference>
<feature type="compositionally biased region" description="Basic residues" evidence="9">
    <location>
        <begin position="355"/>
        <end position="372"/>
    </location>
</feature>
<dbReference type="GO" id="GO:0004725">
    <property type="term" value="F:protein tyrosine phosphatase activity"/>
    <property type="evidence" value="ECO:0007669"/>
    <property type="project" value="UniProtKB-EC"/>
</dbReference>
<feature type="region of interest" description="Disordered" evidence="9">
    <location>
        <begin position="355"/>
        <end position="376"/>
    </location>
</feature>
<keyword evidence="5" id="KW-0378">Hydrolase</keyword>
<dbReference type="SMART" id="SM00450">
    <property type="entry name" value="RHOD"/>
    <property type="match status" value="1"/>
</dbReference>
<dbReference type="GO" id="GO:0010971">
    <property type="term" value="P:positive regulation of G2/M transition of mitotic cell cycle"/>
    <property type="evidence" value="ECO:0007669"/>
    <property type="project" value="TreeGrafter"/>
</dbReference>
<dbReference type="FunFam" id="3.40.250.10:FF:000021">
    <property type="entry name" value="M-phase inducer phosphatase cdc-25.2"/>
    <property type="match status" value="1"/>
</dbReference>
<keyword evidence="6" id="KW-0904">Protein phosphatase</keyword>
<dbReference type="AlphaFoldDB" id="A0A7S0H7Y1"/>
<keyword evidence="4" id="KW-0498">Mitosis</keyword>
<evidence type="ECO:0000256" key="5">
    <source>
        <dbReference type="ARBA" id="ARBA00022801"/>
    </source>
</evidence>
<dbReference type="SUPFAM" id="SSF52821">
    <property type="entry name" value="Rhodanese/Cell cycle control phosphatase"/>
    <property type="match status" value="1"/>
</dbReference>
<dbReference type="GO" id="GO:0005737">
    <property type="term" value="C:cytoplasm"/>
    <property type="evidence" value="ECO:0007669"/>
    <property type="project" value="TreeGrafter"/>
</dbReference>
<feature type="region of interest" description="Disordered" evidence="9">
    <location>
        <begin position="276"/>
        <end position="329"/>
    </location>
</feature>
<name>A0A7S0H7Y1_9EUKA</name>
<evidence type="ECO:0000256" key="6">
    <source>
        <dbReference type="ARBA" id="ARBA00022912"/>
    </source>
</evidence>
<accession>A0A7S0H7Y1</accession>
<dbReference type="InterPro" id="IPR001763">
    <property type="entry name" value="Rhodanese-like_dom"/>
</dbReference>
<gene>
    <name evidence="11" type="ORF">LAMO00422_LOCUS20112</name>
</gene>
<reference evidence="11" key="1">
    <citation type="submission" date="2021-01" db="EMBL/GenBank/DDBJ databases">
        <authorList>
            <person name="Corre E."/>
            <person name="Pelletier E."/>
            <person name="Niang G."/>
            <person name="Scheremetjew M."/>
            <person name="Finn R."/>
            <person name="Kale V."/>
            <person name="Holt S."/>
            <person name="Cochrane G."/>
            <person name="Meng A."/>
            <person name="Brown T."/>
            <person name="Cohen L."/>
        </authorList>
    </citation>
    <scope>NUCLEOTIDE SEQUENCE</scope>
    <source>
        <strain evidence="11">CCMP2058</strain>
    </source>
</reference>
<keyword evidence="7" id="KW-0131">Cell cycle</keyword>
<feature type="compositionally biased region" description="Basic residues" evidence="9">
    <location>
        <begin position="285"/>
        <end position="294"/>
    </location>
</feature>
<keyword evidence="3" id="KW-0132">Cell division</keyword>
<comment type="similarity">
    <text evidence="1">Belongs to the MPI phosphatase family.</text>
</comment>
<dbReference type="PRINTS" id="PR00716">
    <property type="entry name" value="MPIPHPHTASE"/>
</dbReference>
<dbReference type="EC" id="3.1.3.48" evidence="2"/>
<dbReference type="Gene3D" id="3.40.250.10">
    <property type="entry name" value="Rhodanese-like domain"/>
    <property type="match status" value="1"/>
</dbReference>
<evidence type="ECO:0000259" key="10">
    <source>
        <dbReference type="PROSITE" id="PS50206"/>
    </source>
</evidence>
<feature type="region of interest" description="Disordered" evidence="9">
    <location>
        <begin position="389"/>
        <end position="410"/>
    </location>
</feature>
<evidence type="ECO:0000256" key="2">
    <source>
        <dbReference type="ARBA" id="ARBA00013064"/>
    </source>
</evidence>
<proteinExistence type="inferred from homology"/>
<dbReference type="EMBL" id="HBEM01029501">
    <property type="protein sequence ID" value="CAD8461154.1"/>
    <property type="molecule type" value="Transcribed_RNA"/>
</dbReference>
<dbReference type="PROSITE" id="PS50206">
    <property type="entry name" value="RHODANESE_3"/>
    <property type="match status" value="1"/>
</dbReference>
<protein>
    <recommendedName>
        <fullName evidence="2">protein-tyrosine-phosphatase</fullName>
        <ecNumber evidence="2">3.1.3.48</ecNumber>
    </recommendedName>
</protein>
<dbReference type="PANTHER" id="PTHR10828">
    <property type="entry name" value="M-PHASE INDUCER PHOSPHATASE DUAL SPECIFICITY PHOSPHATASE CDC25"/>
    <property type="match status" value="1"/>
</dbReference>
<dbReference type="Pfam" id="PF00581">
    <property type="entry name" value="Rhodanese"/>
    <property type="match status" value="1"/>
</dbReference>
<dbReference type="GO" id="GO:0051301">
    <property type="term" value="P:cell division"/>
    <property type="evidence" value="ECO:0007669"/>
    <property type="project" value="UniProtKB-KW"/>
</dbReference>
<evidence type="ECO:0000256" key="9">
    <source>
        <dbReference type="SAM" id="MobiDB-lite"/>
    </source>
</evidence>
<comment type="catalytic activity">
    <reaction evidence="8">
        <text>O-phospho-L-tyrosyl-[protein] + H2O = L-tyrosyl-[protein] + phosphate</text>
        <dbReference type="Rhea" id="RHEA:10684"/>
        <dbReference type="Rhea" id="RHEA-COMP:10136"/>
        <dbReference type="Rhea" id="RHEA-COMP:20101"/>
        <dbReference type="ChEBI" id="CHEBI:15377"/>
        <dbReference type="ChEBI" id="CHEBI:43474"/>
        <dbReference type="ChEBI" id="CHEBI:46858"/>
        <dbReference type="ChEBI" id="CHEBI:61978"/>
        <dbReference type="EC" id="3.1.3.48"/>
    </reaction>
</comment>
<evidence type="ECO:0000313" key="11">
    <source>
        <dbReference type="EMBL" id="CAD8461154.1"/>
    </source>
</evidence>
<dbReference type="GO" id="GO:0110032">
    <property type="term" value="P:positive regulation of G2/MI transition of meiotic cell cycle"/>
    <property type="evidence" value="ECO:0007669"/>
    <property type="project" value="TreeGrafter"/>
</dbReference>
<evidence type="ECO:0000256" key="7">
    <source>
        <dbReference type="ARBA" id="ARBA00023306"/>
    </source>
</evidence>
<feature type="domain" description="Rhodanese" evidence="10">
    <location>
        <begin position="136"/>
        <end position="249"/>
    </location>
</feature>
<evidence type="ECO:0000256" key="8">
    <source>
        <dbReference type="ARBA" id="ARBA00051722"/>
    </source>
</evidence>
<dbReference type="GO" id="GO:0005634">
    <property type="term" value="C:nucleus"/>
    <property type="evidence" value="ECO:0007669"/>
    <property type="project" value="TreeGrafter"/>
</dbReference>